<keyword evidence="2" id="KW-1185">Reference proteome</keyword>
<name>A0A392TIM1_9FABA</name>
<reference evidence="1 2" key="1">
    <citation type="journal article" date="2018" name="Front. Plant Sci.">
        <title>Red Clover (Trifolium pratense) and Zigzag Clover (T. medium) - A Picture of Genomic Similarities and Differences.</title>
        <authorList>
            <person name="Dluhosova J."/>
            <person name="Istvanek J."/>
            <person name="Nedelnik J."/>
            <person name="Repkova J."/>
        </authorList>
    </citation>
    <scope>NUCLEOTIDE SEQUENCE [LARGE SCALE GENOMIC DNA]</scope>
    <source>
        <strain evidence="2">cv. 10/8</strain>
        <tissue evidence="1">Leaf</tissue>
    </source>
</reference>
<feature type="non-terminal residue" evidence="1">
    <location>
        <position position="1"/>
    </location>
</feature>
<protein>
    <submittedName>
        <fullName evidence="1">Uncharacterized protein</fullName>
    </submittedName>
</protein>
<evidence type="ECO:0000313" key="1">
    <source>
        <dbReference type="EMBL" id="MCI60973.1"/>
    </source>
</evidence>
<dbReference type="AlphaFoldDB" id="A0A392TIM1"/>
<dbReference type="EMBL" id="LXQA010591395">
    <property type="protein sequence ID" value="MCI60973.1"/>
    <property type="molecule type" value="Genomic_DNA"/>
</dbReference>
<feature type="non-terminal residue" evidence="1">
    <location>
        <position position="88"/>
    </location>
</feature>
<proteinExistence type="predicted"/>
<comment type="caution">
    <text evidence="1">The sequence shown here is derived from an EMBL/GenBank/DDBJ whole genome shotgun (WGS) entry which is preliminary data.</text>
</comment>
<organism evidence="1 2">
    <name type="scientific">Trifolium medium</name>
    <dbReference type="NCBI Taxonomy" id="97028"/>
    <lineage>
        <taxon>Eukaryota</taxon>
        <taxon>Viridiplantae</taxon>
        <taxon>Streptophyta</taxon>
        <taxon>Embryophyta</taxon>
        <taxon>Tracheophyta</taxon>
        <taxon>Spermatophyta</taxon>
        <taxon>Magnoliopsida</taxon>
        <taxon>eudicotyledons</taxon>
        <taxon>Gunneridae</taxon>
        <taxon>Pentapetalae</taxon>
        <taxon>rosids</taxon>
        <taxon>fabids</taxon>
        <taxon>Fabales</taxon>
        <taxon>Fabaceae</taxon>
        <taxon>Papilionoideae</taxon>
        <taxon>50 kb inversion clade</taxon>
        <taxon>NPAAA clade</taxon>
        <taxon>Hologalegina</taxon>
        <taxon>IRL clade</taxon>
        <taxon>Trifolieae</taxon>
        <taxon>Trifolium</taxon>
    </lineage>
</organism>
<evidence type="ECO:0000313" key="2">
    <source>
        <dbReference type="Proteomes" id="UP000265520"/>
    </source>
</evidence>
<accession>A0A392TIM1</accession>
<dbReference type="Proteomes" id="UP000265520">
    <property type="component" value="Unassembled WGS sequence"/>
</dbReference>
<sequence length="88" mass="9242">AHTMHELYVESLVVPNVDPAVVSSVDTPVNLSGKFVKSPETLGLGDPKADVNLGKNDLGCSENAYVVDDGSEKANVESVTETIQETVA</sequence>